<keyword evidence="2" id="KW-1185">Reference proteome</keyword>
<dbReference type="RefSeq" id="WP_085674529.1">
    <property type="nucleotide sequence ID" value="NZ_JACKRU010000394.1"/>
</dbReference>
<name>A0A1X2DHV5_MYCSZ</name>
<accession>A0A1X2DHV5</accession>
<sequence length="76" mass="8620">MTNSKRIWMTRQDYTRLHNELAELRSRPSIEVPDDLMDYHASVGACYSARRARIRELRDVLNNAAVSEGQGGCAVP</sequence>
<evidence type="ECO:0000313" key="2">
    <source>
        <dbReference type="Proteomes" id="UP000193317"/>
    </source>
</evidence>
<dbReference type="OrthoDB" id="5118809at2"/>
<reference evidence="1 2" key="1">
    <citation type="submission" date="2016-01" db="EMBL/GenBank/DDBJ databases">
        <title>The new phylogeny of the genus Mycobacterium.</title>
        <authorList>
            <person name="Tarcisio F."/>
            <person name="Conor M."/>
            <person name="Antonella G."/>
            <person name="Elisabetta G."/>
            <person name="Giulia F.S."/>
            <person name="Sara T."/>
            <person name="Anna F."/>
            <person name="Clotilde B."/>
            <person name="Roberto B."/>
            <person name="Veronica D.S."/>
            <person name="Fabio R."/>
            <person name="Monica P."/>
            <person name="Olivier J."/>
            <person name="Enrico T."/>
            <person name="Nicola S."/>
        </authorList>
    </citation>
    <scope>NUCLEOTIDE SEQUENCE [LARGE SCALE GENOMIC DNA]</scope>
    <source>
        <strain evidence="1 2">DSM 44166</strain>
    </source>
</reference>
<evidence type="ECO:0008006" key="3">
    <source>
        <dbReference type="Google" id="ProtNLM"/>
    </source>
</evidence>
<gene>
    <name evidence="1" type="ORF">AWC27_15680</name>
</gene>
<organism evidence="1 2">
    <name type="scientific">Mycobacterium szulgai</name>
    <dbReference type="NCBI Taxonomy" id="1787"/>
    <lineage>
        <taxon>Bacteria</taxon>
        <taxon>Bacillati</taxon>
        <taxon>Actinomycetota</taxon>
        <taxon>Actinomycetes</taxon>
        <taxon>Mycobacteriales</taxon>
        <taxon>Mycobacteriaceae</taxon>
        <taxon>Mycobacterium</taxon>
    </lineage>
</organism>
<protein>
    <recommendedName>
        <fullName evidence="3">Transcription elongation factor GreA/GreB N-terminal domain-containing protein</fullName>
    </recommendedName>
</protein>
<evidence type="ECO:0000313" key="1">
    <source>
        <dbReference type="EMBL" id="ORW87805.1"/>
    </source>
</evidence>
<proteinExistence type="predicted"/>
<comment type="caution">
    <text evidence="1">The sequence shown here is derived from an EMBL/GenBank/DDBJ whole genome shotgun (WGS) entry which is preliminary data.</text>
</comment>
<dbReference type="AlphaFoldDB" id="A0A1X2DHV5"/>
<dbReference type="Proteomes" id="UP000193317">
    <property type="component" value="Unassembled WGS sequence"/>
</dbReference>
<dbReference type="EMBL" id="LQPW01000178">
    <property type="protein sequence ID" value="ORW87805.1"/>
    <property type="molecule type" value="Genomic_DNA"/>
</dbReference>